<comment type="caution">
    <text evidence="1">The sequence shown here is derived from an EMBL/GenBank/DDBJ whole genome shotgun (WGS) entry which is preliminary data.</text>
</comment>
<accession>A0A5J4W4Z8</accession>
<organism evidence="1 2">
    <name type="scientific">Streblomastix strix</name>
    <dbReference type="NCBI Taxonomy" id="222440"/>
    <lineage>
        <taxon>Eukaryota</taxon>
        <taxon>Metamonada</taxon>
        <taxon>Preaxostyla</taxon>
        <taxon>Oxymonadida</taxon>
        <taxon>Streblomastigidae</taxon>
        <taxon>Streblomastix</taxon>
    </lineage>
</organism>
<dbReference type="Proteomes" id="UP000324800">
    <property type="component" value="Unassembled WGS sequence"/>
</dbReference>
<dbReference type="AlphaFoldDB" id="A0A5J4W4Z8"/>
<dbReference type="EMBL" id="SNRW01003516">
    <property type="protein sequence ID" value="KAA6389623.1"/>
    <property type="molecule type" value="Genomic_DNA"/>
</dbReference>
<name>A0A5J4W4Z8_9EUKA</name>
<protein>
    <submittedName>
        <fullName evidence="1">Uncharacterized protein</fullName>
    </submittedName>
</protein>
<proteinExistence type="predicted"/>
<gene>
    <name evidence="1" type="ORF">EZS28_014849</name>
</gene>
<feature type="non-terminal residue" evidence="1">
    <location>
        <position position="25"/>
    </location>
</feature>
<evidence type="ECO:0000313" key="2">
    <source>
        <dbReference type="Proteomes" id="UP000324800"/>
    </source>
</evidence>
<sequence>MGCSMLLFFSTIPILAGLLLEELLL</sequence>
<reference evidence="1 2" key="1">
    <citation type="submission" date="2019-03" db="EMBL/GenBank/DDBJ databases">
        <title>Single cell metagenomics reveals metabolic interactions within the superorganism composed of flagellate Streblomastix strix and complex community of Bacteroidetes bacteria on its surface.</title>
        <authorList>
            <person name="Treitli S.C."/>
            <person name="Kolisko M."/>
            <person name="Husnik F."/>
            <person name="Keeling P."/>
            <person name="Hampl V."/>
        </authorList>
    </citation>
    <scope>NUCLEOTIDE SEQUENCE [LARGE SCALE GENOMIC DNA]</scope>
    <source>
        <strain evidence="1">ST1C</strain>
    </source>
</reference>
<evidence type="ECO:0000313" key="1">
    <source>
        <dbReference type="EMBL" id="KAA6389623.1"/>
    </source>
</evidence>